<comment type="caution">
    <text evidence="1">The sequence shown here is derived from an EMBL/GenBank/DDBJ whole genome shotgun (WGS) entry which is preliminary data.</text>
</comment>
<name>A0ACC1L399_9FUNG</name>
<reference evidence="1" key="1">
    <citation type="submission" date="2022-07" db="EMBL/GenBank/DDBJ databases">
        <title>Phylogenomic reconstructions and comparative analyses of Kickxellomycotina fungi.</title>
        <authorList>
            <person name="Reynolds N.K."/>
            <person name="Stajich J.E."/>
            <person name="Barry K."/>
            <person name="Grigoriev I.V."/>
            <person name="Crous P."/>
            <person name="Smith M.E."/>
        </authorList>
    </citation>
    <scope>NUCLEOTIDE SEQUENCE</scope>
    <source>
        <strain evidence="1">CBS 102833</strain>
    </source>
</reference>
<evidence type="ECO:0000313" key="1">
    <source>
        <dbReference type="EMBL" id="KAJ2800375.1"/>
    </source>
</evidence>
<dbReference type="EMBL" id="JANBUP010002428">
    <property type="protein sequence ID" value="KAJ2800375.1"/>
    <property type="molecule type" value="Genomic_DNA"/>
</dbReference>
<evidence type="ECO:0000313" key="2">
    <source>
        <dbReference type="Proteomes" id="UP001140096"/>
    </source>
</evidence>
<dbReference type="Proteomes" id="UP001140096">
    <property type="component" value="Unassembled WGS sequence"/>
</dbReference>
<proteinExistence type="predicted"/>
<sequence length="212" mass="23393">MACGRDHSVLIAQDLKTIYVAGQDRYARRRPTSDHYVLGTWRKFQLPHVKSILPHAPEQPVTLNGRLRMPSWYDIVAATSDRDHVSATMGRDSEPDLSPSPRDNIKSPDWIASNEDEAGMNASMIKVNERIRSGINSGIPAGRIVQGGFSQDGFMTLFTGSKFEYQPGGLAVLSGYLPIRNRILKRATDASKSVPILQVQGTADKVVLLQYG</sequence>
<accession>A0ACC1L399</accession>
<keyword evidence="2" id="KW-1185">Reference proteome</keyword>
<protein>
    <submittedName>
        <fullName evidence="1">Uncharacterized protein</fullName>
    </submittedName>
</protein>
<organism evidence="1 2">
    <name type="scientific">Coemansia furcata</name>
    <dbReference type="NCBI Taxonomy" id="417177"/>
    <lineage>
        <taxon>Eukaryota</taxon>
        <taxon>Fungi</taxon>
        <taxon>Fungi incertae sedis</taxon>
        <taxon>Zoopagomycota</taxon>
        <taxon>Kickxellomycotina</taxon>
        <taxon>Kickxellomycetes</taxon>
        <taxon>Kickxellales</taxon>
        <taxon>Kickxellaceae</taxon>
        <taxon>Coemansia</taxon>
    </lineage>
</organism>
<gene>
    <name evidence="1" type="ORF">H4S07_005193</name>
</gene>